<dbReference type="RefSeq" id="XP_067713634.1">
    <property type="nucleotide sequence ID" value="XM_067857533.1"/>
</dbReference>
<gene>
    <name evidence="2" type="ORF">BcabD6B2_09980</name>
</gene>
<dbReference type="AlphaFoldDB" id="A0AAV4LPA1"/>
<sequence length="69" mass="7504">MKVFSIKGHSSNFSKDIYDPDAYDALANQPEQDPVLPPEGPRSDGADVSADPASKASTRRRRSGWSPDN</sequence>
<keyword evidence="3" id="KW-1185">Reference proteome</keyword>
<dbReference type="Proteomes" id="UP001497744">
    <property type="component" value="Unassembled WGS sequence"/>
</dbReference>
<organism evidence="2 3">
    <name type="scientific">Babesia caballi</name>
    <dbReference type="NCBI Taxonomy" id="5871"/>
    <lineage>
        <taxon>Eukaryota</taxon>
        <taxon>Sar</taxon>
        <taxon>Alveolata</taxon>
        <taxon>Apicomplexa</taxon>
        <taxon>Aconoidasida</taxon>
        <taxon>Piroplasmida</taxon>
        <taxon>Babesiidae</taxon>
        <taxon>Babesia</taxon>
    </lineage>
</organism>
<name>A0AAV4LPA1_BABCB</name>
<proteinExistence type="predicted"/>
<dbReference type="GeneID" id="94193046"/>
<reference evidence="2 3" key="1">
    <citation type="submission" date="2021-06" db="EMBL/GenBank/DDBJ databases">
        <title>Genome sequence of Babesia caballi.</title>
        <authorList>
            <person name="Yamagishi J."/>
            <person name="Kidaka T."/>
            <person name="Ochi A."/>
        </authorList>
    </citation>
    <scope>NUCLEOTIDE SEQUENCE [LARGE SCALE GENOMIC DNA]</scope>
    <source>
        <strain evidence="2">USDA-D6B2</strain>
    </source>
</reference>
<evidence type="ECO:0000256" key="1">
    <source>
        <dbReference type="SAM" id="MobiDB-lite"/>
    </source>
</evidence>
<feature type="region of interest" description="Disordered" evidence="1">
    <location>
        <begin position="1"/>
        <end position="69"/>
    </location>
</feature>
<protein>
    <submittedName>
        <fullName evidence="2">Sulfatase-modifying factor</fullName>
    </submittedName>
</protein>
<evidence type="ECO:0000313" key="3">
    <source>
        <dbReference type="Proteomes" id="UP001497744"/>
    </source>
</evidence>
<accession>A0AAV4LPA1</accession>
<evidence type="ECO:0000313" key="2">
    <source>
        <dbReference type="EMBL" id="GIX61563.1"/>
    </source>
</evidence>
<comment type="caution">
    <text evidence="2">The sequence shown here is derived from an EMBL/GenBank/DDBJ whole genome shotgun (WGS) entry which is preliminary data.</text>
</comment>
<dbReference type="EMBL" id="BPLF01000001">
    <property type="protein sequence ID" value="GIX61563.1"/>
    <property type="molecule type" value="Genomic_DNA"/>
</dbReference>